<reference evidence="1 2" key="1">
    <citation type="submission" date="2018-10" db="EMBL/GenBank/DDBJ databases">
        <title>Genomic Encyclopedia of Archaeal and Bacterial Type Strains, Phase II (KMG-II): from individual species to whole genera.</title>
        <authorList>
            <person name="Goeker M."/>
        </authorList>
    </citation>
    <scope>NUCLEOTIDE SEQUENCE [LARGE SCALE GENOMIC DNA]</scope>
    <source>
        <strain evidence="1 2">DSM 25230</strain>
    </source>
</reference>
<comment type="caution">
    <text evidence="1">The sequence shown here is derived from an EMBL/GenBank/DDBJ whole genome shotgun (WGS) entry which is preliminary data.</text>
</comment>
<keyword evidence="2" id="KW-1185">Reference proteome</keyword>
<name>A0A495E8F6_9FLAO</name>
<proteinExistence type="predicted"/>
<gene>
    <name evidence="1" type="ORF">CLV91_1800</name>
</gene>
<dbReference type="Proteomes" id="UP000269412">
    <property type="component" value="Unassembled WGS sequence"/>
</dbReference>
<protein>
    <submittedName>
        <fullName evidence="1">Uncharacterized protein</fullName>
    </submittedName>
</protein>
<accession>A0A495E8F6</accession>
<evidence type="ECO:0000313" key="1">
    <source>
        <dbReference type="EMBL" id="RKR13086.1"/>
    </source>
</evidence>
<evidence type="ECO:0000313" key="2">
    <source>
        <dbReference type="Proteomes" id="UP000269412"/>
    </source>
</evidence>
<sequence length="37" mass="4607">MRNKYDLTYRERKTIANLENGDLIEPEIQEWEKHLFL</sequence>
<dbReference type="AlphaFoldDB" id="A0A495E8F6"/>
<organism evidence="1 2">
    <name type="scientific">Maribacter vaceletii</name>
    <dbReference type="NCBI Taxonomy" id="1206816"/>
    <lineage>
        <taxon>Bacteria</taxon>
        <taxon>Pseudomonadati</taxon>
        <taxon>Bacteroidota</taxon>
        <taxon>Flavobacteriia</taxon>
        <taxon>Flavobacteriales</taxon>
        <taxon>Flavobacteriaceae</taxon>
        <taxon>Maribacter</taxon>
    </lineage>
</organism>
<dbReference type="EMBL" id="RBIQ01000008">
    <property type="protein sequence ID" value="RKR13086.1"/>
    <property type="molecule type" value="Genomic_DNA"/>
</dbReference>